<feature type="domain" description="C2" evidence="2">
    <location>
        <begin position="2"/>
        <end position="47"/>
    </location>
</feature>
<accession>H2YYF3</accession>
<keyword evidence="4" id="KW-1185">Reference proteome</keyword>
<dbReference type="PANTHER" id="PTHR37412:SF2">
    <property type="entry name" value="C2 DOMAIN-CONTAINING PROTEIN 5"/>
    <property type="match status" value="1"/>
</dbReference>
<name>H2YYF3_CIOSA</name>
<dbReference type="GO" id="GO:0065002">
    <property type="term" value="P:intracellular protein transmembrane transport"/>
    <property type="evidence" value="ECO:0007669"/>
    <property type="project" value="TreeGrafter"/>
</dbReference>
<evidence type="ECO:0000259" key="2">
    <source>
        <dbReference type="Pfam" id="PF23025"/>
    </source>
</evidence>
<dbReference type="GO" id="GO:0005544">
    <property type="term" value="F:calcium-dependent phospholipid binding"/>
    <property type="evidence" value="ECO:0007669"/>
    <property type="project" value="InterPro"/>
</dbReference>
<evidence type="ECO:0000313" key="3">
    <source>
        <dbReference type="Ensembl" id="ENSCSAVP00000010364.1"/>
    </source>
</evidence>
<dbReference type="SUPFAM" id="SSF117782">
    <property type="entry name" value="YbjQ-like"/>
    <property type="match status" value="1"/>
</dbReference>
<proteinExistence type="predicted"/>
<evidence type="ECO:0000313" key="4">
    <source>
        <dbReference type="Proteomes" id="UP000007875"/>
    </source>
</evidence>
<dbReference type="GO" id="GO:0090314">
    <property type="term" value="P:positive regulation of protein targeting to membrane"/>
    <property type="evidence" value="ECO:0007669"/>
    <property type="project" value="TreeGrafter"/>
</dbReference>
<dbReference type="InterPro" id="IPR056431">
    <property type="entry name" value="C2CD5_YbjQ-rel_dom"/>
</dbReference>
<dbReference type="PANTHER" id="PTHR37412">
    <property type="entry name" value="C2 DOMAIN-CONTAINING PROTEIN 5"/>
    <property type="match status" value="1"/>
</dbReference>
<dbReference type="Ensembl" id="ENSCSAVT00000010489.1">
    <property type="protein sequence ID" value="ENSCSAVP00000010364.1"/>
    <property type="gene ID" value="ENSCSAVG00000006102.1"/>
</dbReference>
<dbReference type="Proteomes" id="UP000007875">
    <property type="component" value="Unassembled WGS sequence"/>
</dbReference>
<dbReference type="GO" id="GO:0072659">
    <property type="term" value="P:protein localization to plasma membrane"/>
    <property type="evidence" value="ECO:0007669"/>
    <property type="project" value="TreeGrafter"/>
</dbReference>
<dbReference type="AlphaFoldDB" id="H2YYF3"/>
<dbReference type="GeneTree" id="ENSGT00940000168194"/>
<dbReference type="GO" id="GO:0010828">
    <property type="term" value="P:positive regulation of D-glucose transmembrane transport"/>
    <property type="evidence" value="ECO:0007669"/>
    <property type="project" value="TreeGrafter"/>
</dbReference>
<reference evidence="3" key="3">
    <citation type="submission" date="2025-09" db="UniProtKB">
        <authorList>
            <consortium name="Ensembl"/>
        </authorList>
    </citation>
    <scope>IDENTIFICATION</scope>
</reference>
<dbReference type="HOGENOM" id="CLU_1964470_0_0_1"/>
<dbReference type="GO" id="GO:0005509">
    <property type="term" value="F:calcium ion binding"/>
    <property type="evidence" value="ECO:0007669"/>
    <property type="project" value="TreeGrafter"/>
</dbReference>
<dbReference type="GO" id="GO:0005886">
    <property type="term" value="C:plasma membrane"/>
    <property type="evidence" value="ECO:0007669"/>
    <property type="project" value="TreeGrafter"/>
</dbReference>
<sequence>MSGELQRRIGSKVENMGGNAVVGYQQSFDIEGDSGIVVRGIGTAVTVELSGRKDQSDPMPFTPKEYPDSSVMDSTALQLSKTPPSDEQSAEMKQDVIPPSKIDNQSLEYPFYTLLSYPSGFISRLSFI</sequence>
<reference evidence="4" key="1">
    <citation type="submission" date="2003-08" db="EMBL/GenBank/DDBJ databases">
        <authorList>
            <person name="Birren B."/>
            <person name="Nusbaum C."/>
            <person name="Abebe A."/>
            <person name="Abouelleil A."/>
            <person name="Adekoya E."/>
            <person name="Ait-zahra M."/>
            <person name="Allen N."/>
            <person name="Allen T."/>
            <person name="An P."/>
            <person name="Anderson M."/>
            <person name="Anderson S."/>
            <person name="Arachchi H."/>
            <person name="Armbruster J."/>
            <person name="Bachantsang P."/>
            <person name="Baldwin J."/>
            <person name="Barry A."/>
            <person name="Bayul T."/>
            <person name="Blitshsteyn B."/>
            <person name="Bloom T."/>
            <person name="Blye J."/>
            <person name="Boguslavskiy L."/>
            <person name="Borowsky M."/>
            <person name="Boukhgalter B."/>
            <person name="Brunache A."/>
            <person name="Butler J."/>
            <person name="Calixte N."/>
            <person name="Calvo S."/>
            <person name="Camarata J."/>
            <person name="Campo K."/>
            <person name="Chang J."/>
            <person name="Cheshatsang Y."/>
            <person name="Citroen M."/>
            <person name="Collymore A."/>
            <person name="Considine T."/>
            <person name="Cook A."/>
            <person name="Cooke P."/>
            <person name="Corum B."/>
            <person name="Cuomo C."/>
            <person name="David R."/>
            <person name="Dawoe T."/>
            <person name="Degray S."/>
            <person name="Dodge S."/>
            <person name="Dooley K."/>
            <person name="Dorje P."/>
            <person name="Dorjee K."/>
            <person name="Dorris L."/>
            <person name="Duffey N."/>
            <person name="Dupes A."/>
            <person name="Elkins T."/>
            <person name="Engels R."/>
            <person name="Erickson J."/>
            <person name="Farina A."/>
            <person name="Faro S."/>
            <person name="Ferreira P."/>
            <person name="Fischer H."/>
            <person name="Fitzgerald M."/>
            <person name="Foley K."/>
            <person name="Gage D."/>
            <person name="Galagan J."/>
            <person name="Gearin G."/>
            <person name="Gnerre S."/>
            <person name="Gnirke A."/>
            <person name="Goyette A."/>
            <person name="Graham J."/>
            <person name="Grandbois E."/>
            <person name="Gyaltsen K."/>
            <person name="Hafez N."/>
            <person name="Hagopian D."/>
            <person name="Hagos B."/>
            <person name="Hall J."/>
            <person name="Hatcher B."/>
            <person name="Heller A."/>
            <person name="Higgins H."/>
            <person name="Honan T."/>
            <person name="Horn A."/>
            <person name="Houde N."/>
            <person name="Hughes L."/>
            <person name="Hulme W."/>
            <person name="Husby E."/>
            <person name="Iliev I."/>
            <person name="Jaffe D."/>
            <person name="Jones C."/>
            <person name="Kamal M."/>
            <person name="Kamat A."/>
            <person name="Kamvysselis M."/>
            <person name="Karlsson E."/>
            <person name="Kells C."/>
            <person name="Kieu A."/>
            <person name="Kisner P."/>
            <person name="Kodira C."/>
            <person name="Kulbokas E."/>
            <person name="Labutti K."/>
            <person name="Lama D."/>
            <person name="Landers T."/>
            <person name="Leger J."/>
            <person name="Levine S."/>
            <person name="Lewis D."/>
            <person name="Lewis T."/>
            <person name="Lindblad-toh K."/>
            <person name="Liu X."/>
            <person name="Lokyitsang T."/>
            <person name="Lokyitsang Y."/>
            <person name="Lucien O."/>
            <person name="Lui A."/>
            <person name="Ma L.J."/>
            <person name="Mabbitt R."/>
            <person name="Macdonald J."/>
            <person name="Maclean C."/>
            <person name="Major J."/>
            <person name="Manning J."/>
            <person name="Marabella R."/>
            <person name="Maru K."/>
            <person name="Matthews C."/>
            <person name="Mauceli E."/>
            <person name="Mccarthy M."/>
            <person name="Mcdonough S."/>
            <person name="Mcghee T."/>
            <person name="Meldrim J."/>
            <person name="Meneus L."/>
            <person name="Mesirov J."/>
            <person name="Mihalev A."/>
            <person name="Mihova T."/>
            <person name="Mikkelsen T."/>
            <person name="Mlenga V."/>
            <person name="Moru K."/>
            <person name="Mozes J."/>
            <person name="Mulrain L."/>
            <person name="Munson G."/>
            <person name="Naylor J."/>
            <person name="Newes C."/>
            <person name="Nguyen C."/>
            <person name="Nguyen N."/>
            <person name="Nguyen T."/>
            <person name="Nicol R."/>
            <person name="Nielsen C."/>
            <person name="Nizzari M."/>
            <person name="Norbu C."/>
            <person name="Norbu N."/>
            <person name="O'donnell P."/>
            <person name="Okoawo O."/>
            <person name="O'leary S."/>
            <person name="Omotosho B."/>
            <person name="O'neill K."/>
            <person name="Osman S."/>
            <person name="Parker S."/>
            <person name="Perrin D."/>
            <person name="Phunkhang P."/>
            <person name="Piqani B."/>
            <person name="Purcell S."/>
            <person name="Rachupka T."/>
            <person name="Ramasamy U."/>
            <person name="Rameau R."/>
            <person name="Ray V."/>
            <person name="Raymond C."/>
            <person name="Retta R."/>
            <person name="Richardson S."/>
            <person name="Rise C."/>
            <person name="Rodriguez J."/>
            <person name="Rogers J."/>
            <person name="Rogov P."/>
            <person name="Rutman M."/>
            <person name="Schupbach R."/>
            <person name="Seaman C."/>
            <person name="Settipalli S."/>
            <person name="Sharpe T."/>
            <person name="Sheridan J."/>
            <person name="Sherpa N."/>
            <person name="Shi J."/>
            <person name="Smirnov S."/>
            <person name="Smith C."/>
            <person name="Sougnez C."/>
            <person name="Spencer B."/>
            <person name="Stalker J."/>
            <person name="Stange-thomann N."/>
            <person name="Stavropoulos S."/>
            <person name="Stetson K."/>
            <person name="Stone C."/>
            <person name="Stone S."/>
            <person name="Stubbs M."/>
            <person name="Talamas J."/>
            <person name="Tchuinga P."/>
            <person name="Tenzing P."/>
            <person name="Tesfaye S."/>
            <person name="Theodore J."/>
            <person name="Thoulutsang Y."/>
            <person name="Topham K."/>
            <person name="Towey S."/>
            <person name="Tsamla T."/>
            <person name="Tsomo N."/>
            <person name="Vallee D."/>
            <person name="Vassiliev H."/>
            <person name="Venkataraman V."/>
            <person name="Vinson J."/>
            <person name="Vo A."/>
            <person name="Wade C."/>
            <person name="Wang S."/>
            <person name="Wangchuk T."/>
            <person name="Wangdi T."/>
            <person name="Whittaker C."/>
            <person name="Wilkinson J."/>
            <person name="Wu Y."/>
            <person name="Wyman D."/>
            <person name="Yadav S."/>
            <person name="Yang S."/>
            <person name="Yang X."/>
            <person name="Yeager S."/>
            <person name="Yee E."/>
            <person name="Young G."/>
            <person name="Zainoun J."/>
            <person name="Zembeck L."/>
            <person name="Zimmer A."/>
            <person name="Zody M."/>
            <person name="Lander E."/>
        </authorList>
    </citation>
    <scope>NUCLEOTIDE SEQUENCE [LARGE SCALE GENOMIC DNA]</scope>
</reference>
<dbReference type="InterPro" id="IPR035439">
    <property type="entry name" value="UPF0145_dom_sf"/>
</dbReference>
<dbReference type="Pfam" id="PF23025">
    <property type="entry name" value="YbjQ_2"/>
    <property type="match status" value="1"/>
</dbReference>
<organism evidence="3 4">
    <name type="scientific">Ciona savignyi</name>
    <name type="common">Pacific transparent sea squirt</name>
    <dbReference type="NCBI Taxonomy" id="51511"/>
    <lineage>
        <taxon>Eukaryota</taxon>
        <taxon>Metazoa</taxon>
        <taxon>Chordata</taxon>
        <taxon>Tunicata</taxon>
        <taxon>Ascidiacea</taxon>
        <taxon>Phlebobranchia</taxon>
        <taxon>Cionidae</taxon>
        <taxon>Ciona</taxon>
    </lineage>
</organism>
<evidence type="ECO:0000256" key="1">
    <source>
        <dbReference type="SAM" id="MobiDB-lite"/>
    </source>
</evidence>
<dbReference type="InterPro" id="IPR038983">
    <property type="entry name" value="C2CD5"/>
</dbReference>
<feature type="region of interest" description="Disordered" evidence="1">
    <location>
        <begin position="49"/>
        <end position="101"/>
    </location>
</feature>
<protein>
    <recommendedName>
        <fullName evidence="2">C2 domain-containing protein</fullName>
    </recommendedName>
</protein>
<reference evidence="3" key="2">
    <citation type="submission" date="2025-08" db="UniProtKB">
        <authorList>
            <consortium name="Ensembl"/>
        </authorList>
    </citation>
    <scope>IDENTIFICATION</scope>
</reference>
<dbReference type="GO" id="GO:0031340">
    <property type="term" value="P:positive regulation of vesicle fusion"/>
    <property type="evidence" value="ECO:0007669"/>
    <property type="project" value="TreeGrafter"/>
</dbReference>
<feature type="compositionally biased region" description="Polar residues" evidence="1">
    <location>
        <begin position="71"/>
        <end position="87"/>
    </location>
</feature>